<accession>A0A1V4HVE1</accession>
<feature type="domain" description="LicD/FKTN/FKRP nucleotidyltransferase" evidence="1">
    <location>
        <begin position="47"/>
        <end position="83"/>
    </location>
</feature>
<dbReference type="OrthoDB" id="9786100at2"/>
<keyword evidence="3" id="KW-1185">Reference proteome</keyword>
<proteinExistence type="predicted"/>
<dbReference type="GO" id="GO:0009100">
    <property type="term" value="P:glycoprotein metabolic process"/>
    <property type="evidence" value="ECO:0007669"/>
    <property type="project" value="UniProtKB-ARBA"/>
</dbReference>
<dbReference type="EMBL" id="MWPQ01000051">
    <property type="protein sequence ID" value="OPH81947.1"/>
    <property type="molecule type" value="Genomic_DNA"/>
</dbReference>
<dbReference type="STRING" id="29421.B2M20_14350"/>
<evidence type="ECO:0000313" key="3">
    <source>
        <dbReference type="Proteomes" id="UP000189940"/>
    </source>
</evidence>
<evidence type="ECO:0000313" key="2">
    <source>
        <dbReference type="EMBL" id="OPH81947.1"/>
    </source>
</evidence>
<name>A0A1V4HVE1_NITVU</name>
<evidence type="ECO:0000259" key="1">
    <source>
        <dbReference type="Pfam" id="PF04991"/>
    </source>
</evidence>
<sequence length="365" mass="41150">MNLAAPLFNSSLPAIRTSIAGISNAKYEQLTDGSKEIYKQVLRIFERHKLEYFLFAGAIVGYVRNGRMPPWNDDLDVIIFEDQIKIFEDRILPLLRECGYACWPVAAPYAGGGYHILALQQDANSRHASIELADGIQVVVPWAQIDVFYTSVDEAGFIRNLSNWGMYHTKEVPEAWVRPGTFVHLDSFRARVFSHYEDDIWHEYGNVAKNIVVHSHDKVALKLMGSDWEKFEFDYDALLSTNVRGIPPSLSRTRLAEFVPGAGQQIEASADANFDTIAKMICEGGFSEVTLTGADQSFWVLDLKRLFPSVKLDVLISTEKEAKRAVHLRRFIDSVKCSDPAVRKIYEDCLLATDATFNSKRGDST</sequence>
<organism evidence="2 3">
    <name type="scientific">Nitrobacter vulgaris</name>
    <dbReference type="NCBI Taxonomy" id="29421"/>
    <lineage>
        <taxon>Bacteria</taxon>
        <taxon>Pseudomonadati</taxon>
        <taxon>Pseudomonadota</taxon>
        <taxon>Alphaproteobacteria</taxon>
        <taxon>Hyphomicrobiales</taxon>
        <taxon>Nitrobacteraceae</taxon>
        <taxon>Nitrobacter</taxon>
    </lineage>
</organism>
<dbReference type="RefSeq" id="WP_079447731.1">
    <property type="nucleotide sequence ID" value="NZ_MWPQ01000051.1"/>
</dbReference>
<comment type="caution">
    <text evidence="2">The sequence shown here is derived from an EMBL/GenBank/DDBJ whole genome shotgun (WGS) entry which is preliminary data.</text>
</comment>
<dbReference type="Proteomes" id="UP000189940">
    <property type="component" value="Unassembled WGS sequence"/>
</dbReference>
<dbReference type="AlphaFoldDB" id="A0A1V4HVE1"/>
<protein>
    <recommendedName>
        <fullName evidence="1">LicD/FKTN/FKRP nucleotidyltransferase domain-containing protein</fullName>
    </recommendedName>
</protein>
<gene>
    <name evidence="2" type="ORF">B2M20_14350</name>
</gene>
<dbReference type="Pfam" id="PF04991">
    <property type="entry name" value="LicD"/>
    <property type="match status" value="1"/>
</dbReference>
<dbReference type="InterPro" id="IPR007074">
    <property type="entry name" value="LicD/FKTN/FKRP_NTP_transf"/>
</dbReference>
<reference evidence="2 3" key="1">
    <citation type="submission" date="2017-02" db="EMBL/GenBank/DDBJ databases">
        <title>Genome sequence of the nitrite-oxidizing bacterium Nitrobacter vulgaris strain Ab1.</title>
        <authorList>
            <person name="Mellbye B.L."/>
            <person name="Davis E.W."/>
            <person name="Spieck E."/>
            <person name="Chang J.H."/>
            <person name="Bottomley P.J."/>
            <person name="Sayavedra-Soto L.A."/>
        </authorList>
    </citation>
    <scope>NUCLEOTIDE SEQUENCE [LARGE SCALE GENOMIC DNA]</scope>
    <source>
        <strain evidence="2 3">Ab1</strain>
    </source>
</reference>